<dbReference type="PANTHER" id="PTHR45453:SF1">
    <property type="entry name" value="PHOSPHATE REGULON SENSOR PROTEIN PHOR"/>
    <property type="match status" value="1"/>
</dbReference>
<evidence type="ECO:0000313" key="20">
    <source>
        <dbReference type="EMBL" id="MDC8784422.1"/>
    </source>
</evidence>
<dbReference type="InterPro" id="IPR035965">
    <property type="entry name" value="PAS-like_dom_sf"/>
</dbReference>
<keyword evidence="15" id="KW-0902">Two-component regulatory system</keyword>
<dbReference type="SUPFAM" id="SSF47384">
    <property type="entry name" value="Homodimeric domain of signal transducing histidine kinase"/>
    <property type="match status" value="1"/>
</dbReference>
<evidence type="ECO:0000256" key="4">
    <source>
        <dbReference type="ARBA" id="ARBA00019665"/>
    </source>
</evidence>
<comment type="caution">
    <text evidence="20">The sequence shown here is derived from an EMBL/GenBank/DDBJ whole genome shotgun (WGS) entry which is preliminary data.</text>
</comment>
<keyword evidence="12 20" id="KW-0418">Kinase</keyword>
<evidence type="ECO:0000256" key="6">
    <source>
        <dbReference type="ARBA" id="ARBA00022475"/>
    </source>
</evidence>
<evidence type="ECO:0000256" key="3">
    <source>
        <dbReference type="ARBA" id="ARBA00012438"/>
    </source>
</evidence>
<evidence type="ECO:0000259" key="19">
    <source>
        <dbReference type="PROSITE" id="PS50109"/>
    </source>
</evidence>
<name>A0ABT5KNJ4_9BURK</name>
<feature type="domain" description="Histidine kinase" evidence="19">
    <location>
        <begin position="216"/>
        <end position="432"/>
    </location>
</feature>
<evidence type="ECO:0000256" key="8">
    <source>
        <dbReference type="ARBA" id="ARBA00022592"/>
    </source>
</evidence>
<dbReference type="InterPro" id="IPR050351">
    <property type="entry name" value="BphY/WalK/GraS-like"/>
</dbReference>
<evidence type="ECO:0000256" key="7">
    <source>
        <dbReference type="ARBA" id="ARBA00022553"/>
    </source>
</evidence>
<evidence type="ECO:0000256" key="18">
    <source>
        <dbReference type="SAM" id="Phobius"/>
    </source>
</evidence>
<evidence type="ECO:0000256" key="14">
    <source>
        <dbReference type="ARBA" id="ARBA00022989"/>
    </source>
</evidence>
<keyword evidence="14 18" id="KW-1133">Transmembrane helix</keyword>
<dbReference type="SUPFAM" id="SSF55785">
    <property type="entry name" value="PYP-like sensor domain (PAS domain)"/>
    <property type="match status" value="1"/>
</dbReference>
<feature type="transmembrane region" description="Helical" evidence="18">
    <location>
        <begin position="35"/>
        <end position="53"/>
    </location>
</feature>
<dbReference type="NCBIfam" id="TIGR02966">
    <property type="entry name" value="phoR_proteo"/>
    <property type="match status" value="1"/>
</dbReference>
<evidence type="ECO:0000256" key="5">
    <source>
        <dbReference type="ARBA" id="ARBA00022448"/>
    </source>
</evidence>
<organism evidence="20 21">
    <name type="scientific">Roseateles koreensis</name>
    <dbReference type="NCBI Taxonomy" id="2987526"/>
    <lineage>
        <taxon>Bacteria</taxon>
        <taxon>Pseudomonadati</taxon>
        <taxon>Pseudomonadota</taxon>
        <taxon>Betaproteobacteria</taxon>
        <taxon>Burkholderiales</taxon>
        <taxon>Sphaerotilaceae</taxon>
        <taxon>Roseateles</taxon>
    </lineage>
</organism>
<comment type="subcellular location">
    <subcellularLocation>
        <location evidence="2">Cell membrane</location>
    </subcellularLocation>
</comment>
<dbReference type="PROSITE" id="PS50109">
    <property type="entry name" value="HIS_KIN"/>
    <property type="match status" value="1"/>
</dbReference>
<dbReference type="PANTHER" id="PTHR45453">
    <property type="entry name" value="PHOSPHATE REGULON SENSOR PROTEIN PHOR"/>
    <property type="match status" value="1"/>
</dbReference>
<dbReference type="CDD" id="cd00082">
    <property type="entry name" value="HisKA"/>
    <property type="match status" value="1"/>
</dbReference>
<keyword evidence="8" id="KW-0592">Phosphate transport</keyword>
<dbReference type="InterPro" id="IPR000014">
    <property type="entry name" value="PAS"/>
</dbReference>
<dbReference type="InterPro" id="IPR004358">
    <property type="entry name" value="Sig_transdc_His_kin-like_C"/>
</dbReference>
<protein>
    <recommendedName>
        <fullName evidence="4">Phosphate regulon sensor protein PhoR</fullName>
        <ecNumber evidence="3">2.7.13.3</ecNumber>
    </recommendedName>
</protein>
<keyword evidence="5" id="KW-0813">Transport</keyword>
<dbReference type="InterPro" id="IPR005467">
    <property type="entry name" value="His_kinase_dom"/>
</dbReference>
<sequence length="460" mass="50721">MSWLLPRFVLAALAVSLGALVGLWAGKLFDWPLIAETLGAAAAVGALVLIDALRSHRLLRWLRGAQTDSAPRDTGLWGELGYRMERAVRDREKMLARERLQLEQFLSAIEASPNGVLMLDAQDHILWCNRVGADHFSLDAQRDLRQRITNLVRMPAFVTFLQAGQFEQSMQLSNVRGQGTLSVLIRRYGEGMKLVLSQDITERERADAMRRDFVANVSHEIRTPLTVLSGFIETMNSLPLTEVERRRVLTLMGQQTQRMQGLVSDLLTLAQLEGSPRPAPDRWVSLDTILARINSDALALSAGRHAIVVAQDTGAELAGIESELLSAAANLVTNAVRYTPSSGQIEVTWRRLADGAGELIVADTGPGISRDHLPRLTERFYRVDGSRSRETGGTGLGLSIVKHVVQRHGGELQIDSEVGKGSRFKLHFPPTRVRSCHETALGVEAAVWLEEPQSVSIDRA</sequence>
<dbReference type="Pfam" id="PF00512">
    <property type="entry name" value="HisKA"/>
    <property type="match status" value="1"/>
</dbReference>
<dbReference type="EC" id="2.7.13.3" evidence="3"/>
<dbReference type="SMART" id="SM00388">
    <property type="entry name" value="HisKA"/>
    <property type="match status" value="1"/>
</dbReference>
<keyword evidence="21" id="KW-1185">Reference proteome</keyword>
<dbReference type="InterPro" id="IPR003661">
    <property type="entry name" value="HisK_dim/P_dom"/>
</dbReference>
<dbReference type="InterPro" id="IPR036097">
    <property type="entry name" value="HisK_dim/P_sf"/>
</dbReference>
<evidence type="ECO:0000256" key="11">
    <source>
        <dbReference type="ARBA" id="ARBA00022741"/>
    </source>
</evidence>
<dbReference type="EMBL" id="JAQQXS010000003">
    <property type="protein sequence ID" value="MDC8784422.1"/>
    <property type="molecule type" value="Genomic_DNA"/>
</dbReference>
<keyword evidence="11" id="KW-0547">Nucleotide-binding</keyword>
<evidence type="ECO:0000256" key="12">
    <source>
        <dbReference type="ARBA" id="ARBA00022777"/>
    </source>
</evidence>
<accession>A0ABT5KNJ4</accession>
<dbReference type="InterPro" id="IPR014310">
    <property type="entry name" value="Sig_transdc_His_kinase_PhoR"/>
</dbReference>
<dbReference type="PRINTS" id="PR00344">
    <property type="entry name" value="BCTRLSENSOR"/>
</dbReference>
<evidence type="ECO:0000256" key="10">
    <source>
        <dbReference type="ARBA" id="ARBA00022692"/>
    </source>
</evidence>
<evidence type="ECO:0000256" key="15">
    <source>
        <dbReference type="ARBA" id="ARBA00023012"/>
    </source>
</evidence>
<evidence type="ECO:0000313" key="21">
    <source>
        <dbReference type="Proteomes" id="UP001219862"/>
    </source>
</evidence>
<evidence type="ECO:0000256" key="13">
    <source>
        <dbReference type="ARBA" id="ARBA00022840"/>
    </source>
</evidence>
<dbReference type="Proteomes" id="UP001219862">
    <property type="component" value="Unassembled WGS sequence"/>
</dbReference>
<keyword evidence="16 18" id="KW-0472">Membrane</keyword>
<dbReference type="SUPFAM" id="SSF55874">
    <property type="entry name" value="ATPase domain of HSP90 chaperone/DNA topoisomerase II/histidine kinase"/>
    <property type="match status" value="1"/>
</dbReference>
<keyword evidence="9" id="KW-0808">Transferase</keyword>
<dbReference type="InterPro" id="IPR021766">
    <property type="entry name" value="PhoR_N"/>
</dbReference>
<dbReference type="SMART" id="SM00387">
    <property type="entry name" value="HATPase_c"/>
    <property type="match status" value="1"/>
</dbReference>
<dbReference type="Pfam" id="PF11808">
    <property type="entry name" value="PhoR"/>
    <property type="match status" value="1"/>
</dbReference>
<keyword evidence="7" id="KW-0597">Phosphoprotein</keyword>
<keyword evidence="10 18" id="KW-0812">Transmembrane</keyword>
<keyword evidence="13" id="KW-0067">ATP-binding</keyword>
<proteinExistence type="predicted"/>
<reference evidence="20 21" key="1">
    <citation type="submission" date="2022-10" db="EMBL/GenBank/DDBJ databases">
        <title>paucibacter sp. hw8 Genome sequencing.</title>
        <authorList>
            <person name="Park S."/>
        </authorList>
    </citation>
    <scope>NUCLEOTIDE SEQUENCE [LARGE SCALE GENOMIC DNA]</scope>
    <source>
        <strain evidence="21">hw8</strain>
    </source>
</reference>
<evidence type="ECO:0000256" key="17">
    <source>
        <dbReference type="ARBA" id="ARBA00025207"/>
    </source>
</evidence>
<evidence type="ECO:0000256" key="16">
    <source>
        <dbReference type="ARBA" id="ARBA00023136"/>
    </source>
</evidence>
<comment type="function">
    <text evidence="17">Member of the two-component regulatory system PhoR/PhoB involved in the phosphate regulon genes expression. PhoR may function as a membrane-associated protein kinase that phosphorylates PhoB in response to environmental signals.</text>
</comment>
<dbReference type="Pfam" id="PF13188">
    <property type="entry name" value="PAS_8"/>
    <property type="match status" value="1"/>
</dbReference>
<dbReference type="Gene3D" id="3.30.450.20">
    <property type="entry name" value="PAS domain"/>
    <property type="match status" value="1"/>
</dbReference>
<keyword evidence="6" id="KW-1003">Cell membrane</keyword>
<gene>
    <name evidence="20" type="primary">phoR</name>
    <name evidence="20" type="ORF">PRZ01_04365</name>
</gene>
<dbReference type="RefSeq" id="WP_273595537.1">
    <property type="nucleotide sequence ID" value="NZ_JAQQXS010000003.1"/>
</dbReference>
<evidence type="ECO:0000256" key="1">
    <source>
        <dbReference type="ARBA" id="ARBA00000085"/>
    </source>
</evidence>
<comment type="catalytic activity">
    <reaction evidence="1">
        <text>ATP + protein L-histidine = ADP + protein N-phospho-L-histidine.</text>
        <dbReference type="EC" id="2.7.13.3"/>
    </reaction>
</comment>
<dbReference type="GO" id="GO:0016301">
    <property type="term" value="F:kinase activity"/>
    <property type="evidence" value="ECO:0007669"/>
    <property type="project" value="UniProtKB-KW"/>
</dbReference>
<evidence type="ECO:0000256" key="9">
    <source>
        <dbReference type="ARBA" id="ARBA00022679"/>
    </source>
</evidence>
<dbReference type="SMART" id="SM00091">
    <property type="entry name" value="PAS"/>
    <property type="match status" value="1"/>
</dbReference>
<dbReference type="Gene3D" id="3.30.565.10">
    <property type="entry name" value="Histidine kinase-like ATPase, C-terminal domain"/>
    <property type="match status" value="1"/>
</dbReference>
<dbReference type="InterPro" id="IPR036890">
    <property type="entry name" value="HATPase_C_sf"/>
</dbReference>
<dbReference type="Gene3D" id="1.10.287.130">
    <property type="match status" value="1"/>
</dbReference>
<dbReference type="Pfam" id="PF02518">
    <property type="entry name" value="HATPase_c"/>
    <property type="match status" value="1"/>
</dbReference>
<dbReference type="InterPro" id="IPR003594">
    <property type="entry name" value="HATPase_dom"/>
</dbReference>
<evidence type="ECO:0000256" key="2">
    <source>
        <dbReference type="ARBA" id="ARBA00004236"/>
    </source>
</evidence>